<organism evidence="2 3">
    <name type="scientific">Gardnerella vaginalis 1500E</name>
    <dbReference type="NCBI Taxonomy" id="698957"/>
    <lineage>
        <taxon>Bacteria</taxon>
        <taxon>Bacillati</taxon>
        <taxon>Actinomycetota</taxon>
        <taxon>Actinomycetes</taxon>
        <taxon>Bifidobacteriales</taxon>
        <taxon>Bifidobacteriaceae</taxon>
        <taxon>Gardnerella</taxon>
    </lineage>
</organism>
<dbReference type="EMBL" id="ADES01000012">
    <property type="protein sequence ID" value="EIK82621.1"/>
    <property type="molecule type" value="Genomic_DNA"/>
</dbReference>
<feature type="transmembrane region" description="Helical" evidence="1">
    <location>
        <begin position="24"/>
        <end position="46"/>
    </location>
</feature>
<protein>
    <submittedName>
        <fullName evidence="2">Uncharacterized protein</fullName>
    </submittedName>
</protein>
<reference evidence="2 3" key="1">
    <citation type="journal article" date="2012" name="J. Bacteriol.">
        <title>Comparative Genomic Analyses of 17 Clinical Isolates of Gardnerella vaginalis Provide Evidence of Multiple Genetically Isolated Clades Consistent with Subspeciation into Genovars.</title>
        <authorList>
            <person name="Ahmed A."/>
            <person name="Earl J."/>
            <person name="Retchless A."/>
            <person name="Hillier S."/>
            <person name="Rabe L."/>
            <person name="Cherpes T."/>
            <person name="Powell E."/>
            <person name="Janto B."/>
            <person name="Eutsey R."/>
            <person name="Hiller N.L."/>
            <person name="Boissy R."/>
            <person name="Dahlgreen M."/>
            <person name="Hall B."/>
            <person name="Costerton J."/>
            <person name="Post J.C."/>
            <person name="Hu F."/>
            <person name="Ehrlich G."/>
        </authorList>
    </citation>
    <scope>NUCLEOTIDE SEQUENCE [LARGE SCALE GENOMIC DNA]</scope>
    <source>
        <strain evidence="2 3">1500E</strain>
    </source>
</reference>
<name>I4M081_GARVA</name>
<evidence type="ECO:0000313" key="2">
    <source>
        <dbReference type="EMBL" id="EIK82621.1"/>
    </source>
</evidence>
<proteinExistence type="predicted"/>
<gene>
    <name evidence="2" type="ORF">CGSMWGv1500E_03454</name>
</gene>
<comment type="caution">
    <text evidence="2">The sequence shown here is derived from an EMBL/GenBank/DDBJ whole genome shotgun (WGS) entry which is preliminary data.</text>
</comment>
<dbReference type="Proteomes" id="UP000032875">
    <property type="component" value="Unassembled WGS sequence"/>
</dbReference>
<evidence type="ECO:0000256" key="1">
    <source>
        <dbReference type="SAM" id="Phobius"/>
    </source>
</evidence>
<dbReference type="AlphaFoldDB" id="I4M081"/>
<keyword evidence="1" id="KW-0472">Membrane</keyword>
<sequence length="73" mass="7909">MLQCAVQFSAIDSEPVLVAIKCEFAVVGYFVGLGICSDCLIFGYFAPLLSSSLKFRIDSSKDNVRLLLKSASL</sequence>
<accession>I4M081</accession>
<keyword evidence="1" id="KW-0812">Transmembrane</keyword>
<evidence type="ECO:0000313" key="3">
    <source>
        <dbReference type="Proteomes" id="UP000032875"/>
    </source>
</evidence>
<keyword evidence="1" id="KW-1133">Transmembrane helix</keyword>